<proteinExistence type="predicted"/>
<keyword evidence="9" id="KW-0067">ATP-binding</keyword>
<dbReference type="InterPro" id="IPR002545">
    <property type="entry name" value="CheW-lke_dom"/>
</dbReference>
<dbReference type="SUPFAM" id="SSF55874">
    <property type="entry name" value="ATPase domain of HSP90 chaperone/DNA topoisomerase II/histidine kinase"/>
    <property type="match status" value="1"/>
</dbReference>
<dbReference type="Gene3D" id="1.10.287.560">
    <property type="entry name" value="Histidine kinase CheA-like, homodimeric domain"/>
    <property type="match status" value="1"/>
</dbReference>
<evidence type="ECO:0000256" key="7">
    <source>
        <dbReference type="ARBA" id="ARBA00022741"/>
    </source>
</evidence>
<dbReference type="Proteomes" id="UP000289758">
    <property type="component" value="Unassembled WGS sequence"/>
</dbReference>
<dbReference type="PROSITE" id="PS50851">
    <property type="entry name" value="CHEW"/>
    <property type="match status" value="1"/>
</dbReference>
<dbReference type="GO" id="GO:0000155">
    <property type="term" value="F:phosphorelay sensor kinase activity"/>
    <property type="evidence" value="ECO:0007669"/>
    <property type="project" value="InterPro"/>
</dbReference>
<dbReference type="Gene3D" id="2.30.30.40">
    <property type="entry name" value="SH3 Domains"/>
    <property type="match status" value="1"/>
</dbReference>
<keyword evidence="8" id="KW-0418">Kinase</keyword>
<dbReference type="PANTHER" id="PTHR43395">
    <property type="entry name" value="SENSOR HISTIDINE KINASE CHEA"/>
    <property type="match status" value="1"/>
</dbReference>
<feature type="domain" description="HPt" evidence="16">
    <location>
        <begin position="2"/>
        <end position="107"/>
    </location>
</feature>
<dbReference type="RefSeq" id="WP_129087858.1">
    <property type="nucleotide sequence ID" value="NZ_CP053836.1"/>
</dbReference>
<evidence type="ECO:0000256" key="11">
    <source>
        <dbReference type="ARBA" id="ARBA00035100"/>
    </source>
</evidence>
<evidence type="ECO:0000313" key="17">
    <source>
        <dbReference type="EMBL" id="RXK04103.1"/>
    </source>
</evidence>
<name>A0A4Q1APL7_9BACT</name>
<dbReference type="Gene3D" id="1.20.120.160">
    <property type="entry name" value="HPT domain"/>
    <property type="match status" value="1"/>
</dbReference>
<evidence type="ECO:0000256" key="6">
    <source>
        <dbReference type="ARBA" id="ARBA00022679"/>
    </source>
</evidence>
<feature type="modified residue" description="Phosphohistidine" evidence="12">
    <location>
        <position position="50"/>
    </location>
</feature>
<dbReference type="SUPFAM" id="SSF47226">
    <property type="entry name" value="Histidine-containing phosphotransfer domain, HPT domain"/>
    <property type="match status" value="1"/>
</dbReference>
<dbReference type="SMART" id="SM00387">
    <property type="entry name" value="HATPase_c"/>
    <property type="match status" value="1"/>
</dbReference>
<dbReference type="SMART" id="SM00073">
    <property type="entry name" value="HPT"/>
    <property type="match status" value="1"/>
</dbReference>
<evidence type="ECO:0000256" key="8">
    <source>
        <dbReference type="ARBA" id="ARBA00022777"/>
    </source>
</evidence>
<evidence type="ECO:0000256" key="10">
    <source>
        <dbReference type="ARBA" id="ARBA00023012"/>
    </source>
</evidence>
<evidence type="ECO:0000259" key="15">
    <source>
        <dbReference type="PROSITE" id="PS50851"/>
    </source>
</evidence>
<evidence type="ECO:0000256" key="2">
    <source>
        <dbReference type="ARBA" id="ARBA00012438"/>
    </source>
</evidence>
<dbReference type="PANTHER" id="PTHR43395:SF10">
    <property type="entry name" value="CHEMOTAXIS PROTEIN CHEA"/>
    <property type="match status" value="1"/>
</dbReference>
<evidence type="ECO:0000259" key="14">
    <source>
        <dbReference type="PROSITE" id="PS50109"/>
    </source>
</evidence>
<dbReference type="InterPro" id="IPR036890">
    <property type="entry name" value="HATPase_C_sf"/>
</dbReference>
<evidence type="ECO:0000256" key="3">
    <source>
        <dbReference type="ARBA" id="ARBA00021495"/>
    </source>
</evidence>
<dbReference type="InterPro" id="IPR037006">
    <property type="entry name" value="CheA-like_homodim_sf"/>
</dbReference>
<dbReference type="GO" id="GO:0005737">
    <property type="term" value="C:cytoplasm"/>
    <property type="evidence" value="ECO:0007669"/>
    <property type="project" value="InterPro"/>
</dbReference>
<dbReference type="InterPro" id="IPR036097">
    <property type="entry name" value="HisK_dim/P_sf"/>
</dbReference>
<evidence type="ECO:0000259" key="16">
    <source>
        <dbReference type="PROSITE" id="PS50894"/>
    </source>
</evidence>
<dbReference type="InterPro" id="IPR005467">
    <property type="entry name" value="His_kinase_dom"/>
</dbReference>
<dbReference type="Gene3D" id="3.30.565.10">
    <property type="entry name" value="Histidine kinase-like ATPase, C-terminal domain"/>
    <property type="match status" value="1"/>
</dbReference>
<comment type="catalytic activity">
    <reaction evidence="1">
        <text>ATP + protein L-histidine = ADP + protein N-phospho-L-histidine.</text>
        <dbReference type="EC" id="2.7.13.3"/>
    </reaction>
</comment>
<evidence type="ECO:0000256" key="4">
    <source>
        <dbReference type="ARBA" id="ARBA00022500"/>
    </source>
</evidence>
<dbReference type="CDD" id="cd00088">
    <property type="entry name" value="HPT"/>
    <property type="match status" value="1"/>
</dbReference>
<gene>
    <name evidence="17" type="ORF">CRV07_11795</name>
</gene>
<keyword evidence="4" id="KW-0145">Chemotaxis</keyword>
<dbReference type="SUPFAM" id="SSF47384">
    <property type="entry name" value="Homodimeric domain of signal transducing histidine kinase"/>
    <property type="match status" value="1"/>
</dbReference>
<evidence type="ECO:0000256" key="1">
    <source>
        <dbReference type="ARBA" id="ARBA00000085"/>
    </source>
</evidence>
<dbReference type="EC" id="2.7.13.3" evidence="2"/>
<dbReference type="InterPro" id="IPR036061">
    <property type="entry name" value="CheW-like_dom_sf"/>
</dbReference>
<keyword evidence="18" id="KW-1185">Reference proteome</keyword>
<dbReference type="EMBL" id="PDKK01000011">
    <property type="protein sequence ID" value="RXK04103.1"/>
    <property type="molecule type" value="Genomic_DNA"/>
</dbReference>
<dbReference type="GO" id="GO:0006935">
    <property type="term" value="P:chemotaxis"/>
    <property type="evidence" value="ECO:0007669"/>
    <property type="project" value="UniProtKB-KW"/>
</dbReference>
<dbReference type="GO" id="GO:0005524">
    <property type="term" value="F:ATP binding"/>
    <property type="evidence" value="ECO:0007669"/>
    <property type="project" value="UniProtKB-KW"/>
</dbReference>
<dbReference type="InterPro" id="IPR004105">
    <property type="entry name" value="CheA-like_dim"/>
</dbReference>
<feature type="compositionally biased region" description="Basic and acidic residues" evidence="13">
    <location>
        <begin position="259"/>
        <end position="274"/>
    </location>
</feature>
<feature type="domain" description="CheW-like" evidence="15">
    <location>
        <begin position="560"/>
        <end position="696"/>
    </location>
</feature>
<dbReference type="FunFam" id="3.30.565.10:FF:000016">
    <property type="entry name" value="Chemotaxis protein CheA, putative"/>
    <property type="match status" value="1"/>
</dbReference>
<dbReference type="PROSITE" id="PS50109">
    <property type="entry name" value="HIS_KIN"/>
    <property type="match status" value="1"/>
</dbReference>
<dbReference type="InterPro" id="IPR003594">
    <property type="entry name" value="HATPase_dom"/>
</dbReference>
<dbReference type="Pfam" id="PF01584">
    <property type="entry name" value="CheW"/>
    <property type="match status" value="1"/>
</dbReference>
<dbReference type="SUPFAM" id="SSF50341">
    <property type="entry name" value="CheW-like"/>
    <property type="match status" value="1"/>
</dbReference>
<dbReference type="OrthoDB" id="9803176at2"/>
<organism evidence="17 18">
    <name type="scientific">Halarcobacter ebronensis</name>
    <dbReference type="NCBI Taxonomy" id="1462615"/>
    <lineage>
        <taxon>Bacteria</taxon>
        <taxon>Pseudomonadati</taxon>
        <taxon>Campylobacterota</taxon>
        <taxon>Epsilonproteobacteria</taxon>
        <taxon>Campylobacterales</taxon>
        <taxon>Arcobacteraceae</taxon>
        <taxon>Halarcobacter</taxon>
    </lineage>
</organism>
<sequence length="709" mass="78503">MSGFDISKYREMFLEEAEELFESADNVLLEAENNGSLTDEEMGQLFRDVHTLKGSGASVELSMFAEFTHNVENMMDKLRNHEIEFKPEMASTLIDGLDVMKELLDLEVAEELTRETFEELTADLLIDIKAYINGKVPETTAAAEPVKEEKTVSTPASKTVAKTSNDDIGLYDSDINDSKFNVSYGFFKDDEIGHETENSNYGFFDEELDKRISTEALPVITHNENEDFGFFDDMPNITPDAKLQGNNSDQKEAISATQTRKEPAKKVEEQPKDGEETEEASSPRRTPRAATGAAAKEEKDKKASASNNIRVNLDKIDLLMNNVGDLVITNAMLTQFTSSIEDTKTRNAVLERLELLERHIRDMQDSIMSIRMVPMESIYSKFPKVVRDISKKLNKKVEFKHYGDNVEIDKAMIEGLTDPLMHIIRNSLDHGLETPDVRKSSGKDETGSITISAEQANGQMIITIEDDGKGIDCERVAQKALDQGQIDENQYNTMSDNEKAMLVFGAGVSTAEKITDISGRGVGMDVVKTNIQKLGGAIKLDTELGKGTVITIMLPLTLAILDGLDIAVGDQKYILPLSSIVESLQPTSDMIKKIGDGSQDLLMLREEFIPVVRLHQLFGVDPTFEKLEDGMLIVVKSGTQKVAISIDEFLNQHQVVVKPLDKNFRSVEGIGAATVRGDGSIGLILDVLGIINAQIKIEKDLNNLMQKAS</sequence>
<dbReference type="PRINTS" id="PR00344">
    <property type="entry name" value="BCTRLSENSOR"/>
</dbReference>
<evidence type="ECO:0000256" key="13">
    <source>
        <dbReference type="SAM" id="MobiDB-lite"/>
    </source>
</evidence>
<dbReference type="CDD" id="cd00731">
    <property type="entry name" value="CheA_reg"/>
    <property type="match status" value="1"/>
</dbReference>
<dbReference type="Pfam" id="PF02895">
    <property type="entry name" value="H-kinase_dim"/>
    <property type="match status" value="1"/>
</dbReference>
<dbReference type="PROSITE" id="PS50894">
    <property type="entry name" value="HPT"/>
    <property type="match status" value="1"/>
</dbReference>
<keyword evidence="6" id="KW-0808">Transferase</keyword>
<evidence type="ECO:0000313" key="18">
    <source>
        <dbReference type="Proteomes" id="UP000289758"/>
    </source>
</evidence>
<keyword evidence="5 12" id="KW-0597">Phosphoprotein</keyword>
<dbReference type="SMART" id="SM00260">
    <property type="entry name" value="CheW"/>
    <property type="match status" value="1"/>
</dbReference>
<dbReference type="InterPro" id="IPR004358">
    <property type="entry name" value="Sig_transdc_His_kin-like_C"/>
</dbReference>
<dbReference type="InterPro" id="IPR036641">
    <property type="entry name" value="HPT_dom_sf"/>
</dbReference>
<feature type="domain" description="Histidine kinase" evidence="14">
    <location>
        <begin position="304"/>
        <end position="558"/>
    </location>
</feature>
<dbReference type="Pfam" id="PF02518">
    <property type="entry name" value="HATPase_c"/>
    <property type="match status" value="1"/>
</dbReference>
<evidence type="ECO:0000256" key="5">
    <source>
        <dbReference type="ARBA" id="ARBA00022553"/>
    </source>
</evidence>
<dbReference type="InterPro" id="IPR051315">
    <property type="entry name" value="Bact_Chemotaxis_CheA"/>
</dbReference>
<evidence type="ECO:0000256" key="12">
    <source>
        <dbReference type="PROSITE-ProRule" id="PRU00110"/>
    </source>
</evidence>
<evidence type="ECO:0000256" key="9">
    <source>
        <dbReference type="ARBA" id="ARBA00022840"/>
    </source>
</evidence>
<dbReference type="SMART" id="SM01231">
    <property type="entry name" value="H-kinase_dim"/>
    <property type="match status" value="1"/>
</dbReference>
<feature type="region of interest" description="Disordered" evidence="13">
    <location>
        <begin position="230"/>
        <end position="305"/>
    </location>
</feature>
<accession>A0A4Q1APL7</accession>
<dbReference type="InterPro" id="IPR008207">
    <property type="entry name" value="Sig_transdc_His_kin_Hpt_dom"/>
</dbReference>
<reference evidence="17 18" key="1">
    <citation type="submission" date="2017-10" db="EMBL/GenBank/DDBJ databases">
        <title>Genomics of the genus Arcobacter.</title>
        <authorList>
            <person name="Perez-Cataluna A."/>
            <person name="Figueras M.J."/>
        </authorList>
    </citation>
    <scope>NUCLEOTIDE SEQUENCE [LARGE SCALE GENOMIC DNA]</scope>
    <source>
        <strain evidence="17 18">CECT 8441</strain>
    </source>
</reference>
<keyword evidence="7" id="KW-0547">Nucleotide-binding</keyword>
<keyword evidence="10" id="KW-0902">Two-component regulatory system</keyword>
<dbReference type="AlphaFoldDB" id="A0A4Q1APL7"/>
<protein>
    <recommendedName>
        <fullName evidence="3">Chemotaxis protein CheA</fullName>
        <ecNumber evidence="2">2.7.13.3</ecNumber>
    </recommendedName>
</protein>
<comment type="caution">
    <text evidence="17">The sequence shown here is derived from an EMBL/GenBank/DDBJ whole genome shotgun (WGS) entry which is preliminary data.</text>
</comment>
<comment type="function">
    <text evidence="11">Involved in the transmission of sensory signals from the chemoreceptors to the flagellar motors. CheA is autophosphorylated; it can transfer its phosphate group to either CheB or CheY.</text>
</comment>
<dbReference type="Pfam" id="PF01627">
    <property type="entry name" value="Hpt"/>
    <property type="match status" value="1"/>
</dbReference>